<dbReference type="PATRIC" id="fig|1097667.3.peg.707"/>
<dbReference type="SUPFAM" id="SSF52768">
    <property type="entry name" value="Arginase/deacetylase"/>
    <property type="match status" value="1"/>
</dbReference>
<dbReference type="GO" id="GO:0033389">
    <property type="term" value="P:putrescine biosynthetic process from arginine, via agmatine"/>
    <property type="evidence" value="ECO:0007669"/>
    <property type="project" value="TreeGrafter"/>
</dbReference>
<keyword evidence="3 4" id="KW-0378">Hydrolase</keyword>
<comment type="caution">
    <text evidence="5">The sequence shown here is derived from an EMBL/GenBank/DDBJ whole genome shotgun (WGS) entry which is preliminary data.</text>
</comment>
<dbReference type="PROSITE" id="PS51409">
    <property type="entry name" value="ARGINASE_2"/>
    <property type="match status" value="1"/>
</dbReference>
<comment type="similarity">
    <text evidence="1">Belongs to the arginase family. Agmatinase subfamily.</text>
</comment>
<accession>H0E1P8</accession>
<gene>
    <name evidence="5" type="ORF">PAI11_07100</name>
</gene>
<evidence type="ECO:0000256" key="2">
    <source>
        <dbReference type="ARBA" id="ARBA00022723"/>
    </source>
</evidence>
<dbReference type="PANTHER" id="PTHR11358">
    <property type="entry name" value="ARGINASE/AGMATINASE"/>
    <property type="match status" value="1"/>
</dbReference>
<keyword evidence="6" id="KW-1185">Reference proteome</keyword>
<keyword evidence="2" id="KW-0479">Metal-binding</keyword>
<dbReference type="InterPro" id="IPR006035">
    <property type="entry name" value="Ureohydrolase"/>
</dbReference>
<dbReference type="EMBL" id="AGUD01000028">
    <property type="protein sequence ID" value="EHN12391.1"/>
    <property type="molecule type" value="Genomic_DNA"/>
</dbReference>
<dbReference type="PROSITE" id="PS01053">
    <property type="entry name" value="ARGINASE_1"/>
    <property type="match status" value="1"/>
</dbReference>
<sequence>MDIDELERRYADAAAKAGNKTTEVAPVALDGGMSYDTAIALDVPTFIEAPFQPLGTPIEADVAIVGLPYEGIVQIDHRRKFFRGTAGVPNPDAMRPRHGAYDSPAAIRVGSLAYSLGFSGGEIPEIGVKLTDHLRVVDVGDADVRGGTMEEAWDTAAEAVAEVVRAGAVPITLGGDHTITGMALAGVHAARPDLRIGAIVLDSHFDVADQPKIGASAFWYSAFRSGMLDPTNLCPIGIRGKTLGGWDAVVDALEIPYRTMADIDRDGIVEVARYALRAATADVDALYVSLDVDVIDPAFQPGQKLPDGAGMTAREVMLALRTMVAESPVPLIGFDVAEYSPHYDFRHHGAVTVARSVVEVIGGLALRKAAAPVAATATTEPTA</sequence>
<evidence type="ECO:0000256" key="3">
    <source>
        <dbReference type="ARBA" id="ARBA00022801"/>
    </source>
</evidence>
<name>H0E1P8_9ACTN</name>
<dbReference type="GO" id="GO:0008783">
    <property type="term" value="F:agmatinase activity"/>
    <property type="evidence" value="ECO:0007669"/>
    <property type="project" value="UniProtKB-EC"/>
</dbReference>
<dbReference type="OrthoDB" id="9788689at2"/>
<protein>
    <submittedName>
        <fullName evidence="5">Agmatinase</fullName>
        <ecNumber evidence="5">3.5.3.11</ecNumber>
    </submittedName>
</protein>
<dbReference type="Pfam" id="PF00491">
    <property type="entry name" value="Arginase"/>
    <property type="match status" value="1"/>
</dbReference>
<organism evidence="5 6">
    <name type="scientific">Patulibacter medicamentivorans</name>
    <dbReference type="NCBI Taxonomy" id="1097667"/>
    <lineage>
        <taxon>Bacteria</taxon>
        <taxon>Bacillati</taxon>
        <taxon>Actinomycetota</taxon>
        <taxon>Thermoleophilia</taxon>
        <taxon>Solirubrobacterales</taxon>
        <taxon>Patulibacteraceae</taxon>
        <taxon>Patulibacter</taxon>
    </lineage>
</organism>
<reference evidence="5 6" key="1">
    <citation type="journal article" date="2013" name="Biodegradation">
        <title>Quantitative proteomic analysis of ibuprofen-degrading Patulibacter sp. strain I11.</title>
        <authorList>
            <person name="Almeida B."/>
            <person name="Kjeldal H."/>
            <person name="Lolas I."/>
            <person name="Knudsen A.D."/>
            <person name="Carvalho G."/>
            <person name="Nielsen K.L."/>
            <person name="Barreto Crespo M.T."/>
            <person name="Stensballe A."/>
            <person name="Nielsen J.L."/>
        </authorList>
    </citation>
    <scope>NUCLEOTIDE SEQUENCE [LARGE SCALE GENOMIC DNA]</scope>
    <source>
        <strain evidence="5 6">I11</strain>
    </source>
</reference>
<evidence type="ECO:0000256" key="4">
    <source>
        <dbReference type="RuleBase" id="RU003684"/>
    </source>
</evidence>
<dbReference type="GO" id="GO:0046872">
    <property type="term" value="F:metal ion binding"/>
    <property type="evidence" value="ECO:0007669"/>
    <property type="project" value="UniProtKB-KW"/>
</dbReference>
<dbReference type="PRINTS" id="PR00116">
    <property type="entry name" value="ARGINASE"/>
</dbReference>
<dbReference type="EC" id="3.5.3.11" evidence="5"/>
<dbReference type="Proteomes" id="UP000005143">
    <property type="component" value="Unassembled WGS sequence"/>
</dbReference>
<dbReference type="AlphaFoldDB" id="H0E1P8"/>
<evidence type="ECO:0000256" key="1">
    <source>
        <dbReference type="ARBA" id="ARBA00009227"/>
    </source>
</evidence>
<evidence type="ECO:0000313" key="6">
    <source>
        <dbReference type="Proteomes" id="UP000005143"/>
    </source>
</evidence>
<proteinExistence type="inferred from homology"/>
<dbReference type="InterPro" id="IPR020855">
    <property type="entry name" value="Ureohydrolase_Mn_BS"/>
</dbReference>
<dbReference type="InterPro" id="IPR023696">
    <property type="entry name" value="Ureohydrolase_dom_sf"/>
</dbReference>
<evidence type="ECO:0000313" key="5">
    <source>
        <dbReference type="EMBL" id="EHN12391.1"/>
    </source>
</evidence>
<dbReference type="PANTHER" id="PTHR11358:SF26">
    <property type="entry name" value="GUANIDINO ACID HYDROLASE, MITOCHONDRIAL"/>
    <property type="match status" value="1"/>
</dbReference>
<dbReference type="RefSeq" id="WP_007570961.1">
    <property type="nucleotide sequence ID" value="NZ_AGUD01000028.1"/>
</dbReference>
<dbReference type="Gene3D" id="3.40.800.10">
    <property type="entry name" value="Ureohydrolase domain"/>
    <property type="match status" value="1"/>
</dbReference>